<sequence>MGPLSRANFNSTLVERSGAEITSRGRAIFVRLRIERDSPDPKSCPRQAGEVNLWRLAPALGREPNGSLHGSSWAARADSSSASAMPWASLSALSRAPCEKTRTQHRNFCLCCWVSGAGGSNICFCSLSYILYRWRHGGRTIAGRCALAHSSASILVLDFVDGWMLHLSIA</sequence>
<keyword evidence="2" id="KW-1185">Reference proteome</keyword>
<evidence type="ECO:0000313" key="1">
    <source>
        <dbReference type="EMBL" id="KAF2649279.1"/>
    </source>
</evidence>
<organism evidence="1 2">
    <name type="scientific">Lophiostoma macrostomum CBS 122681</name>
    <dbReference type="NCBI Taxonomy" id="1314788"/>
    <lineage>
        <taxon>Eukaryota</taxon>
        <taxon>Fungi</taxon>
        <taxon>Dikarya</taxon>
        <taxon>Ascomycota</taxon>
        <taxon>Pezizomycotina</taxon>
        <taxon>Dothideomycetes</taxon>
        <taxon>Pleosporomycetidae</taxon>
        <taxon>Pleosporales</taxon>
        <taxon>Lophiostomataceae</taxon>
        <taxon>Lophiostoma</taxon>
    </lineage>
</organism>
<proteinExistence type="predicted"/>
<dbReference type="EMBL" id="MU004499">
    <property type="protein sequence ID" value="KAF2649279.1"/>
    <property type="molecule type" value="Genomic_DNA"/>
</dbReference>
<dbReference type="AlphaFoldDB" id="A0A6A6SNL0"/>
<dbReference type="Proteomes" id="UP000799324">
    <property type="component" value="Unassembled WGS sequence"/>
</dbReference>
<evidence type="ECO:0000313" key="2">
    <source>
        <dbReference type="Proteomes" id="UP000799324"/>
    </source>
</evidence>
<reference evidence="1" key="1">
    <citation type="journal article" date="2020" name="Stud. Mycol.">
        <title>101 Dothideomycetes genomes: a test case for predicting lifestyles and emergence of pathogens.</title>
        <authorList>
            <person name="Haridas S."/>
            <person name="Albert R."/>
            <person name="Binder M."/>
            <person name="Bloem J."/>
            <person name="Labutti K."/>
            <person name="Salamov A."/>
            <person name="Andreopoulos B."/>
            <person name="Baker S."/>
            <person name="Barry K."/>
            <person name="Bills G."/>
            <person name="Bluhm B."/>
            <person name="Cannon C."/>
            <person name="Castanera R."/>
            <person name="Culley D."/>
            <person name="Daum C."/>
            <person name="Ezra D."/>
            <person name="Gonzalez J."/>
            <person name="Henrissat B."/>
            <person name="Kuo A."/>
            <person name="Liang C."/>
            <person name="Lipzen A."/>
            <person name="Lutzoni F."/>
            <person name="Magnuson J."/>
            <person name="Mondo S."/>
            <person name="Nolan M."/>
            <person name="Ohm R."/>
            <person name="Pangilinan J."/>
            <person name="Park H.-J."/>
            <person name="Ramirez L."/>
            <person name="Alfaro M."/>
            <person name="Sun H."/>
            <person name="Tritt A."/>
            <person name="Yoshinaga Y."/>
            <person name="Zwiers L.-H."/>
            <person name="Turgeon B."/>
            <person name="Goodwin S."/>
            <person name="Spatafora J."/>
            <person name="Crous P."/>
            <person name="Grigoriev I."/>
        </authorList>
    </citation>
    <scope>NUCLEOTIDE SEQUENCE</scope>
    <source>
        <strain evidence="1">CBS 122681</strain>
    </source>
</reference>
<gene>
    <name evidence="1" type="ORF">K491DRAFT_210295</name>
</gene>
<protein>
    <submittedName>
        <fullName evidence="1">Uncharacterized protein</fullName>
    </submittedName>
</protein>
<accession>A0A6A6SNL0</accession>
<name>A0A6A6SNL0_9PLEO</name>